<dbReference type="SUPFAM" id="SSF53850">
    <property type="entry name" value="Periplasmic binding protein-like II"/>
    <property type="match status" value="1"/>
</dbReference>
<keyword evidence="1" id="KW-0732">Signal</keyword>
<dbReference type="Proteomes" id="UP000634805">
    <property type="component" value="Unassembled WGS sequence"/>
</dbReference>
<name>A0A811T861_9EURY</name>
<evidence type="ECO:0000313" key="5">
    <source>
        <dbReference type="Proteomes" id="UP000634805"/>
    </source>
</evidence>
<keyword evidence="2" id="KW-1133">Transmembrane helix</keyword>
<sequence length="568" mass="63949">MTNVKQILIAASIICLCISTSVISAASEKEIRIADKAGDWGYPSPYLSYARGPGYVRMQFIFDTLVWKNETNGPIPHLAENWEYLKNEDAYVFNLVENAKWHDGTPVTASDVAFTIHYMKEHPYGWVVLDRVDRAEAVDKYTVKIYMSGSYAPFMEDIGGTMPILPEHIWKDVENPMDYVEPGAFVGSGPFKYADFSKEHGTYKYEAFDEYYLGKPIIDQLIYVKTGDPQMALQRGEVDFASIKSEMVDTMTEKGFIVIAGPHYWNKKLMINHNKQPLDNIIFRQALAYAINQSEFVDKSLRGYGKPASYGLISSESVWASPNVPDYPYNPEKAKELIESLGYEWDNGVFIKDKKPLKLQVLVSMIGVGGQPAPDRDGEILKDQLEKVGIEVELTSLDTKMVDKKVINWNFDLAISGHGGIGADPKILYEKTIQVPGSKPSPNTARYNKSEELNECFDSLMHEMDASKRLEAVHEAQNVYARELPAISLYYPTWYYAYNPDAGVEWFYTIGGIAKGIPIPQNKLALIVAGAEEGTTATTQKEQQESPIISFSMMIAILILVAFYLKRH</sequence>
<gene>
    <name evidence="4" type="ORF">EMLJLAPB_00160</name>
</gene>
<dbReference type="EMBL" id="CAJHIS010000003">
    <property type="protein sequence ID" value="CAD6491832.1"/>
    <property type="molecule type" value="Genomic_DNA"/>
</dbReference>
<feature type="transmembrane region" description="Helical" evidence="2">
    <location>
        <begin position="548"/>
        <end position="565"/>
    </location>
</feature>
<dbReference type="Gene3D" id="3.10.105.10">
    <property type="entry name" value="Dipeptide-binding Protein, Domain 3"/>
    <property type="match status" value="1"/>
</dbReference>
<keyword evidence="2" id="KW-0812">Transmembrane</keyword>
<evidence type="ECO:0000259" key="3">
    <source>
        <dbReference type="Pfam" id="PF00496"/>
    </source>
</evidence>
<proteinExistence type="predicted"/>
<dbReference type="CDD" id="cd08520">
    <property type="entry name" value="PBP2_NikA_DppA_OppA_like_21"/>
    <property type="match status" value="1"/>
</dbReference>
<keyword evidence="2" id="KW-0472">Membrane</keyword>
<dbReference type="Pfam" id="PF00496">
    <property type="entry name" value="SBP_bac_5"/>
    <property type="match status" value="1"/>
</dbReference>
<evidence type="ECO:0000256" key="1">
    <source>
        <dbReference type="ARBA" id="ARBA00022729"/>
    </source>
</evidence>
<protein>
    <submittedName>
        <fullName evidence="4">Bacterial extracellular solute-binding proteins,family 5 Middle</fullName>
    </submittedName>
</protein>
<evidence type="ECO:0000256" key="2">
    <source>
        <dbReference type="SAM" id="Phobius"/>
    </source>
</evidence>
<dbReference type="GO" id="GO:1904680">
    <property type="term" value="F:peptide transmembrane transporter activity"/>
    <property type="evidence" value="ECO:0007669"/>
    <property type="project" value="TreeGrafter"/>
</dbReference>
<dbReference type="InterPro" id="IPR000914">
    <property type="entry name" value="SBP_5_dom"/>
</dbReference>
<evidence type="ECO:0000313" key="4">
    <source>
        <dbReference type="EMBL" id="CAD6491832.1"/>
    </source>
</evidence>
<organism evidence="4 5">
    <name type="scientific">Candidatus Argoarchaeum ethanivorans</name>
    <dbReference type="NCBI Taxonomy" id="2608793"/>
    <lineage>
        <taxon>Archaea</taxon>
        <taxon>Methanobacteriati</taxon>
        <taxon>Methanobacteriota</taxon>
        <taxon>Stenosarchaea group</taxon>
        <taxon>Methanomicrobia</taxon>
        <taxon>Methanosarcinales</taxon>
        <taxon>Methanosarcinales incertae sedis</taxon>
        <taxon>GOM Arc I cluster</taxon>
        <taxon>Candidatus Argoarchaeum</taxon>
    </lineage>
</organism>
<reference evidence="4" key="1">
    <citation type="submission" date="2020-10" db="EMBL/GenBank/DDBJ databases">
        <authorList>
            <person name="Hahn C.J."/>
            <person name="Laso-Perez R."/>
            <person name="Vulcano F."/>
            <person name="Vaziourakis K.-M."/>
            <person name="Stokke R."/>
            <person name="Steen I.H."/>
            <person name="Teske A."/>
            <person name="Boetius A."/>
            <person name="Liebeke M."/>
            <person name="Amann R."/>
            <person name="Knittel K."/>
        </authorList>
    </citation>
    <scope>NUCLEOTIDE SEQUENCE</scope>
    <source>
        <strain evidence="4">Gfbio:e3339647-f889-4370-9287-4fb5cb688e4c:AG392D22_GoMArc1</strain>
    </source>
</reference>
<accession>A0A811T861</accession>
<dbReference type="GO" id="GO:0015833">
    <property type="term" value="P:peptide transport"/>
    <property type="evidence" value="ECO:0007669"/>
    <property type="project" value="TreeGrafter"/>
</dbReference>
<dbReference type="PANTHER" id="PTHR30290:SF64">
    <property type="entry name" value="ABC TRANSPORTER PERIPLASMIC BINDING PROTEIN"/>
    <property type="match status" value="1"/>
</dbReference>
<dbReference type="PANTHER" id="PTHR30290">
    <property type="entry name" value="PERIPLASMIC BINDING COMPONENT OF ABC TRANSPORTER"/>
    <property type="match status" value="1"/>
</dbReference>
<dbReference type="AlphaFoldDB" id="A0A811T861"/>
<dbReference type="InterPro" id="IPR039424">
    <property type="entry name" value="SBP_5"/>
</dbReference>
<comment type="caution">
    <text evidence="4">The sequence shown here is derived from an EMBL/GenBank/DDBJ whole genome shotgun (WGS) entry which is preliminary data.</text>
</comment>
<feature type="domain" description="Solute-binding protein family 5" evidence="3">
    <location>
        <begin position="74"/>
        <end position="427"/>
    </location>
</feature>
<dbReference type="Gene3D" id="3.40.190.10">
    <property type="entry name" value="Periplasmic binding protein-like II"/>
    <property type="match status" value="1"/>
</dbReference>